<dbReference type="Pfam" id="PF13508">
    <property type="entry name" value="Acetyltransf_7"/>
    <property type="match status" value="1"/>
</dbReference>
<gene>
    <name evidence="8" type="ORF">AYY17_19375</name>
</gene>
<protein>
    <submittedName>
        <fullName evidence="8">GNAT family acetyltransferase</fullName>
    </submittedName>
</protein>
<dbReference type="Proteomes" id="UP000092247">
    <property type="component" value="Unassembled WGS sequence"/>
</dbReference>
<evidence type="ECO:0000256" key="1">
    <source>
        <dbReference type="ARBA" id="ARBA00009342"/>
    </source>
</evidence>
<accession>A0A1B8HDJ4</accession>
<keyword evidence="5" id="KW-0012">Acyltransferase</keyword>
<evidence type="ECO:0000256" key="4">
    <source>
        <dbReference type="ARBA" id="ARBA00022679"/>
    </source>
</evidence>
<keyword evidence="4 8" id="KW-0808">Transferase</keyword>
<dbReference type="InterPro" id="IPR016181">
    <property type="entry name" value="Acyl_CoA_acyltransferase"/>
</dbReference>
<dbReference type="Gene3D" id="3.40.630.30">
    <property type="match status" value="1"/>
</dbReference>
<dbReference type="GO" id="GO:0016747">
    <property type="term" value="F:acyltransferase activity, transferring groups other than amino-acyl groups"/>
    <property type="evidence" value="ECO:0007669"/>
    <property type="project" value="InterPro"/>
</dbReference>
<dbReference type="EMBL" id="LZEX01000013">
    <property type="protein sequence ID" value="OBU07086.1"/>
    <property type="molecule type" value="Genomic_DNA"/>
</dbReference>
<comment type="catalytic activity">
    <reaction evidence="6">
        <text>glycyl-tRNA(Gly) + acetyl-CoA = N-acetylglycyl-tRNA(Gly) + CoA + H(+)</text>
        <dbReference type="Rhea" id="RHEA:81867"/>
        <dbReference type="Rhea" id="RHEA-COMP:9683"/>
        <dbReference type="Rhea" id="RHEA-COMP:19766"/>
        <dbReference type="ChEBI" id="CHEBI:15378"/>
        <dbReference type="ChEBI" id="CHEBI:57287"/>
        <dbReference type="ChEBI" id="CHEBI:57288"/>
        <dbReference type="ChEBI" id="CHEBI:78522"/>
        <dbReference type="ChEBI" id="CHEBI:232036"/>
    </reaction>
</comment>
<keyword evidence="3" id="KW-1277">Toxin-antitoxin system</keyword>
<organism evidence="8 9">
    <name type="scientific">Morganella psychrotolerans</name>
    <dbReference type="NCBI Taxonomy" id="368603"/>
    <lineage>
        <taxon>Bacteria</taxon>
        <taxon>Pseudomonadati</taxon>
        <taxon>Pseudomonadota</taxon>
        <taxon>Gammaproteobacteria</taxon>
        <taxon>Enterobacterales</taxon>
        <taxon>Morganellaceae</taxon>
        <taxon>Morganella</taxon>
    </lineage>
</organism>
<evidence type="ECO:0000313" key="8">
    <source>
        <dbReference type="EMBL" id="OBU07086.1"/>
    </source>
</evidence>
<reference evidence="8 9" key="1">
    <citation type="submission" date="2016-06" db="EMBL/GenBank/DDBJ databases">
        <authorList>
            <person name="Kjaerup R.B."/>
            <person name="Dalgaard T.S."/>
            <person name="Juul-Madsen H.R."/>
        </authorList>
    </citation>
    <scope>NUCLEOTIDE SEQUENCE [LARGE SCALE GENOMIC DNA]</scope>
    <source>
        <strain evidence="8 9">GCSL-Mp3</strain>
    </source>
</reference>
<dbReference type="SUPFAM" id="SSF55729">
    <property type="entry name" value="Acyl-CoA N-acyltransferases (Nat)"/>
    <property type="match status" value="1"/>
</dbReference>
<dbReference type="PANTHER" id="PTHR36449">
    <property type="entry name" value="ACETYLTRANSFERASE-RELATED"/>
    <property type="match status" value="1"/>
</dbReference>
<dbReference type="PROSITE" id="PS51186">
    <property type="entry name" value="GNAT"/>
    <property type="match status" value="1"/>
</dbReference>
<feature type="domain" description="N-acetyltransferase" evidence="7">
    <location>
        <begin position="1"/>
        <end position="166"/>
    </location>
</feature>
<comment type="caution">
    <text evidence="8">The sequence shown here is derived from an EMBL/GenBank/DDBJ whole genome shotgun (WGS) entry which is preliminary data.</text>
</comment>
<evidence type="ECO:0000256" key="3">
    <source>
        <dbReference type="ARBA" id="ARBA00022649"/>
    </source>
</evidence>
<dbReference type="AlphaFoldDB" id="A0A1B8HDJ4"/>
<evidence type="ECO:0000259" key="7">
    <source>
        <dbReference type="PROSITE" id="PS51186"/>
    </source>
</evidence>
<dbReference type="InterPro" id="IPR000182">
    <property type="entry name" value="GNAT_dom"/>
</dbReference>
<comment type="similarity">
    <text evidence="1">Belongs to the acetyltransferase family. GNAT subfamily.</text>
</comment>
<evidence type="ECO:0000256" key="2">
    <source>
        <dbReference type="ARBA" id="ARBA00022491"/>
    </source>
</evidence>
<evidence type="ECO:0000256" key="5">
    <source>
        <dbReference type="ARBA" id="ARBA00023315"/>
    </source>
</evidence>
<proteinExistence type="inferred from homology"/>
<name>A0A1B8HDJ4_9GAMM</name>
<evidence type="ECO:0000313" key="9">
    <source>
        <dbReference type="Proteomes" id="UP000092247"/>
    </source>
</evidence>
<evidence type="ECO:0000256" key="6">
    <source>
        <dbReference type="ARBA" id="ARBA00049880"/>
    </source>
</evidence>
<sequence>MNLTAPESLEHSHIIDDFASGEESLDHWLKMRAMQNQHFGASRTFVTCTDNRVMGYYALSTGVITTSHAIGRFRRNMPTDIPVILLGRLAVDKHAKGMGIGRGLVKDAALRVLQASGLVGIRGMVVHALSDDARRFYEHVGFVSSPLDPMMLMITLADLRYAMGVHPN</sequence>
<dbReference type="PANTHER" id="PTHR36449:SF1">
    <property type="entry name" value="ACETYLTRANSFERASE"/>
    <property type="match status" value="1"/>
</dbReference>
<keyword evidence="2" id="KW-0678">Repressor</keyword>